<evidence type="ECO:0000313" key="2">
    <source>
        <dbReference type="Proteomes" id="UP000007129"/>
    </source>
</evidence>
<protein>
    <submittedName>
        <fullName evidence="1">Uncharacterized protein</fullName>
    </submittedName>
</protein>
<feature type="non-terminal residue" evidence="1">
    <location>
        <position position="1"/>
    </location>
</feature>
<dbReference type="HOGENOM" id="CLU_2948121_0_0_1"/>
<dbReference type="Proteomes" id="UP000007129">
    <property type="component" value="Unassembled WGS sequence"/>
</dbReference>
<evidence type="ECO:0000313" key="1">
    <source>
        <dbReference type="EMBL" id="EKG13863.1"/>
    </source>
</evidence>
<sequence length="60" mass="6861">REFFDAIGIDEPGDSESKALSKAEKDLSIQGFEEIKILLEMETCRKDWLKVCFPKIDHCG</sequence>
<comment type="caution">
    <text evidence="1">The sequence shown here is derived from an EMBL/GenBank/DDBJ whole genome shotgun (WGS) entry which is preliminary data.</text>
</comment>
<dbReference type="InParanoid" id="K2RGZ7"/>
<reference evidence="1 2" key="1">
    <citation type="journal article" date="2012" name="BMC Genomics">
        <title>Tools to kill: Genome of one of the most destructive plant pathogenic fungi Macrophomina phaseolina.</title>
        <authorList>
            <person name="Islam M.S."/>
            <person name="Haque M.S."/>
            <person name="Islam M.M."/>
            <person name="Emdad E.M."/>
            <person name="Halim A."/>
            <person name="Hossen Q.M.M."/>
            <person name="Hossain M.Z."/>
            <person name="Ahmed B."/>
            <person name="Rahim S."/>
            <person name="Rahman M.S."/>
            <person name="Alam M.M."/>
            <person name="Hou S."/>
            <person name="Wan X."/>
            <person name="Saito J.A."/>
            <person name="Alam M."/>
        </authorList>
    </citation>
    <scope>NUCLEOTIDE SEQUENCE [LARGE SCALE GENOMIC DNA]</scope>
    <source>
        <strain evidence="1 2">MS6</strain>
    </source>
</reference>
<gene>
    <name evidence="1" type="ORF">MPH_08995</name>
</gene>
<name>K2RGZ7_MACPH</name>
<dbReference type="VEuPathDB" id="FungiDB:MPH_08995"/>
<organism evidence="1 2">
    <name type="scientific">Macrophomina phaseolina (strain MS6)</name>
    <name type="common">Charcoal rot fungus</name>
    <dbReference type="NCBI Taxonomy" id="1126212"/>
    <lineage>
        <taxon>Eukaryota</taxon>
        <taxon>Fungi</taxon>
        <taxon>Dikarya</taxon>
        <taxon>Ascomycota</taxon>
        <taxon>Pezizomycotina</taxon>
        <taxon>Dothideomycetes</taxon>
        <taxon>Dothideomycetes incertae sedis</taxon>
        <taxon>Botryosphaeriales</taxon>
        <taxon>Botryosphaeriaceae</taxon>
        <taxon>Macrophomina</taxon>
    </lineage>
</organism>
<dbReference type="AlphaFoldDB" id="K2RGZ7"/>
<dbReference type="EMBL" id="AHHD01000382">
    <property type="protein sequence ID" value="EKG13863.1"/>
    <property type="molecule type" value="Genomic_DNA"/>
</dbReference>
<accession>K2RGZ7</accession>
<proteinExistence type="predicted"/>